<comment type="caution">
    <text evidence="1">The sequence shown here is derived from an EMBL/GenBank/DDBJ whole genome shotgun (WGS) entry which is preliminary data.</text>
</comment>
<dbReference type="PANTHER" id="PTHR46890">
    <property type="entry name" value="NON-LTR RETROLELEMENT REVERSE TRANSCRIPTASE-LIKE PROTEIN-RELATED"/>
    <property type="match status" value="1"/>
</dbReference>
<organism evidence="1">
    <name type="scientific">Tanacetum cinerariifolium</name>
    <name type="common">Dalmatian daisy</name>
    <name type="synonym">Chrysanthemum cinerariifolium</name>
    <dbReference type="NCBI Taxonomy" id="118510"/>
    <lineage>
        <taxon>Eukaryota</taxon>
        <taxon>Viridiplantae</taxon>
        <taxon>Streptophyta</taxon>
        <taxon>Embryophyta</taxon>
        <taxon>Tracheophyta</taxon>
        <taxon>Spermatophyta</taxon>
        <taxon>Magnoliopsida</taxon>
        <taxon>eudicotyledons</taxon>
        <taxon>Gunneridae</taxon>
        <taxon>Pentapetalae</taxon>
        <taxon>asterids</taxon>
        <taxon>campanulids</taxon>
        <taxon>Asterales</taxon>
        <taxon>Asteraceae</taxon>
        <taxon>Asteroideae</taxon>
        <taxon>Anthemideae</taxon>
        <taxon>Anthemidinae</taxon>
        <taxon>Tanacetum</taxon>
    </lineage>
</organism>
<keyword evidence="1" id="KW-0695">RNA-directed DNA polymerase</keyword>
<name>A0A699SI32_TANCI</name>
<reference evidence="1" key="1">
    <citation type="journal article" date="2019" name="Sci. Rep.">
        <title>Draft genome of Tanacetum cinerariifolium, the natural source of mosquito coil.</title>
        <authorList>
            <person name="Yamashiro T."/>
            <person name="Shiraishi A."/>
            <person name="Satake H."/>
            <person name="Nakayama K."/>
        </authorList>
    </citation>
    <scope>NUCLEOTIDE SEQUENCE</scope>
</reference>
<gene>
    <name evidence="1" type="ORF">Tci_869242</name>
</gene>
<dbReference type="EMBL" id="BKCJ011165078">
    <property type="protein sequence ID" value="GFC97272.1"/>
    <property type="molecule type" value="Genomic_DNA"/>
</dbReference>
<dbReference type="AlphaFoldDB" id="A0A699SI32"/>
<dbReference type="InterPro" id="IPR052343">
    <property type="entry name" value="Retrotransposon-Effector_Assoc"/>
</dbReference>
<sequence length="86" mass="9487">MVKWIMECISSTSFLINVNGDLRGLFKGRKGLRQGDPLSPYLFTLVMKLSEGDAAYMIRDISNDVVKAALFDIDSNKAHGPDGYSS</sequence>
<dbReference type="GO" id="GO:0003964">
    <property type="term" value="F:RNA-directed DNA polymerase activity"/>
    <property type="evidence" value="ECO:0007669"/>
    <property type="project" value="UniProtKB-KW"/>
</dbReference>
<keyword evidence="1" id="KW-0548">Nucleotidyltransferase</keyword>
<protein>
    <submittedName>
        <fullName evidence="1">RNA-directed DNA polymerase, eukaryota, reverse transcriptase zinc-binding domain protein</fullName>
    </submittedName>
</protein>
<keyword evidence="1" id="KW-0808">Transferase</keyword>
<evidence type="ECO:0000313" key="1">
    <source>
        <dbReference type="EMBL" id="GFC97272.1"/>
    </source>
</evidence>
<proteinExistence type="predicted"/>
<dbReference type="PANTHER" id="PTHR46890:SF48">
    <property type="entry name" value="RNA-DIRECTED DNA POLYMERASE"/>
    <property type="match status" value="1"/>
</dbReference>
<accession>A0A699SI32</accession>